<dbReference type="PROSITE" id="PS00626">
    <property type="entry name" value="RCC1_2"/>
    <property type="match status" value="1"/>
</dbReference>
<protein>
    <recommendedName>
        <fullName evidence="5">RCC1-like domain-containing protein</fullName>
    </recommendedName>
</protein>
<dbReference type="InterPro" id="IPR058923">
    <property type="entry name" value="RCC1-like_dom"/>
</dbReference>
<dbReference type="AlphaFoldDB" id="A9V7W1"/>
<dbReference type="FunCoup" id="A9V7W1">
    <property type="interactions" value="1414"/>
</dbReference>
<dbReference type="Pfam" id="PF25390">
    <property type="entry name" value="WD40_RLD"/>
    <property type="match status" value="1"/>
</dbReference>
<organism evidence="6 7">
    <name type="scientific">Monosiga brevicollis</name>
    <name type="common">Choanoflagellate</name>
    <dbReference type="NCBI Taxonomy" id="81824"/>
    <lineage>
        <taxon>Eukaryota</taxon>
        <taxon>Choanoflagellata</taxon>
        <taxon>Craspedida</taxon>
        <taxon>Salpingoecidae</taxon>
        <taxon>Monosiga</taxon>
    </lineage>
</organism>
<feature type="repeat" description="RCC1" evidence="3">
    <location>
        <begin position="306"/>
        <end position="366"/>
    </location>
</feature>
<gene>
    <name evidence="6" type="ORF">MONBRDRAFT_33844</name>
</gene>
<evidence type="ECO:0000256" key="4">
    <source>
        <dbReference type="SAM" id="MobiDB-lite"/>
    </source>
</evidence>
<feature type="repeat" description="RCC1" evidence="3">
    <location>
        <begin position="50"/>
        <end position="104"/>
    </location>
</feature>
<keyword evidence="2" id="KW-0677">Repeat</keyword>
<dbReference type="RefSeq" id="XP_001748764.1">
    <property type="nucleotide sequence ID" value="XM_001748712.1"/>
</dbReference>
<dbReference type="GeneID" id="5894033"/>
<dbReference type="InterPro" id="IPR009091">
    <property type="entry name" value="RCC1/BLIP-II"/>
</dbReference>
<keyword evidence="1" id="KW-0344">Guanine-nucleotide releasing factor</keyword>
<dbReference type="SUPFAM" id="SSF50985">
    <property type="entry name" value="RCC1/BLIP-II"/>
    <property type="match status" value="1"/>
</dbReference>
<dbReference type="OMA" id="RPAKLTY"/>
<reference evidence="6 7" key="1">
    <citation type="journal article" date="2008" name="Nature">
        <title>The genome of the choanoflagellate Monosiga brevicollis and the origin of metazoans.</title>
        <authorList>
            <consortium name="JGI Sequencing"/>
            <person name="King N."/>
            <person name="Westbrook M.J."/>
            <person name="Young S.L."/>
            <person name="Kuo A."/>
            <person name="Abedin M."/>
            <person name="Chapman J."/>
            <person name="Fairclough S."/>
            <person name="Hellsten U."/>
            <person name="Isogai Y."/>
            <person name="Letunic I."/>
            <person name="Marr M."/>
            <person name="Pincus D."/>
            <person name="Putnam N."/>
            <person name="Rokas A."/>
            <person name="Wright K.J."/>
            <person name="Zuzow R."/>
            <person name="Dirks W."/>
            <person name="Good M."/>
            <person name="Goodstein D."/>
            <person name="Lemons D."/>
            <person name="Li W."/>
            <person name="Lyons J.B."/>
            <person name="Morris A."/>
            <person name="Nichols S."/>
            <person name="Richter D.J."/>
            <person name="Salamov A."/>
            <person name="Bork P."/>
            <person name="Lim W.A."/>
            <person name="Manning G."/>
            <person name="Miller W.T."/>
            <person name="McGinnis W."/>
            <person name="Shapiro H."/>
            <person name="Tjian R."/>
            <person name="Grigoriev I.V."/>
            <person name="Rokhsar D."/>
        </authorList>
    </citation>
    <scope>NUCLEOTIDE SEQUENCE [LARGE SCALE GENOMIC DNA]</scope>
    <source>
        <strain evidence="7">MX1 / ATCC 50154</strain>
    </source>
</reference>
<evidence type="ECO:0000313" key="6">
    <source>
        <dbReference type="EMBL" id="EDQ86374.1"/>
    </source>
</evidence>
<accession>A9V7W1</accession>
<feature type="repeat" description="RCC1" evidence="3">
    <location>
        <begin position="226"/>
        <end position="305"/>
    </location>
</feature>
<dbReference type="InterPro" id="IPR051553">
    <property type="entry name" value="Ran_GTPase-activating"/>
</dbReference>
<feature type="repeat" description="RCC1" evidence="3">
    <location>
        <begin position="105"/>
        <end position="158"/>
    </location>
</feature>
<dbReference type="KEGG" id="mbr:MONBRDRAFT_33844"/>
<dbReference type="Gene3D" id="2.130.10.30">
    <property type="entry name" value="Regulator of chromosome condensation 1/beta-lactamase-inhibitor protein II"/>
    <property type="match status" value="1"/>
</dbReference>
<feature type="domain" description="RCC1-like" evidence="5">
    <location>
        <begin position="52"/>
        <end position="469"/>
    </location>
</feature>
<sequence length="476" mass="51116">MAPKRGATKTGGQPKAKKANQSTAKKTAPASAPAGIERQDIHDLTPANKGHCLAVGINCFGQLGVGDHITERKKPAFVRKGTLENVLVTDVAAGGMHTAVVDEQHRVHTFGCNDEGALGRPASSNEEESYPGLAQGLDDIKAIQVTAGDSHTAILGSDGYVYAVGVFRDDDGSLAFSPTSLIERQFCRVFPTDEMLKATQTRRRKLPLAKQISSGSDHLLILTTEGQVYSMGTGKQGQLGRLPEKKTTRDAYRSLGALPEEIKARRTTPEFLQQVLVPGLVRARGFKSIVKVFTGSWASFALDDEGHVWAWGLNNHHQLGVPRSEKASFGVDDNCVFFPQRATKFENLDISAIAGGQHHTLVCSEKQQKVFAIGRGDCGRLGLNNEEEMHELSEVTTLSNQNLTGVACAVAASYAFSNRGKAYAWGFGTNLQLTNGEDQDELVPIELSGQQLDTRAVAKISGGGQHTVMLAVPNDA</sequence>
<evidence type="ECO:0000256" key="3">
    <source>
        <dbReference type="PROSITE-ProRule" id="PRU00235"/>
    </source>
</evidence>
<evidence type="ECO:0000256" key="1">
    <source>
        <dbReference type="ARBA" id="ARBA00022658"/>
    </source>
</evidence>
<feature type="repeat" description="RCC1" evidence="3">
    <location>
        <begin position="368"/>
        <end position="419"/>
    </location>
</feature>
<dbReference type="InterPro" id="IPR000408">
    <property type="entry name" value="Reg_chr_condens"/>
</dbReference>
<dbReference type="GO" id="GO:0007346">
    <property type="term" value="P:regulation of mitotic cell cycle"/>
    <property type="evidence" value="ECO:0000318"/>
    <property type="project" value="GO_Central"/>
</dbReference>
<dbReference type="EMBL" id="CH991566">
    <property type="protein sequence ID" value="EDQ86374.1"/>
    <property type="molecule type" value="Genomic_DNA"/>
</dbReference>
<dbReference type="eggNOG" id="KOG1426">
    <property type="taxonomic scope" value="Eukaryota"/>
</dbReference>
<dbReference type="PANTHER" id="PTHR45982">
    <property type="entry name" value="REGULATOR OF CHROMOSOME CONDENSATION"/>
    <property type="match status" value="1"/>
</dbReference>
<evidence type="ECO:0000259" key="5">
    <source>
        <dbReference type="Pfam" id="PF25390"/>
    </source>
</evidence>
<feature type="repeat" description="RCC1" evidence="3">
    <location>
        <begin position="159"/>
        <end position="225"/>
    </location>
</feature>
<feature type="repeat" description="RCC1" evidence="3">
    <location>
        <begin position="420"/>
        <end position="473"/>
    </location>
</feature>
<feature type="compositionally biased region" description="Low complexity" evidence="4">
    <location>
        <begin position="22"/>
        <end position="34"/>
    </location>
</feature>
<feature type="region of interest" description="Disordered" evidence="4">
    <location>
        <begin position="1"/>
        <end position="38"/>
    </location>
</feature>
<name>A9V7W1_MONBE</name>
<dbReference type="PROSITE" id="PS50012">
    <property type="entry name" value="RCC1_3"/>
    <property type="match status" value="7"/>
</dbReference>
<dbReference type="InParanoid" id="A9V7W1"/>
<evidence type="ECO:0000313" key="7">
    <source>
        <dbReference type="Proteomes" id="UP000001357"/>
    </source>
</evidence>
<keyword evidence="7" id="KW-1185">Reference proteome</keyword>
<dbReference type="PRINTS" id="PR00633">
    <property type="entry name" value="RCCNDNSATION"/>
</dbReference>
<dbReference type="PANTHER" id="PTHR45982:SF1">
    <property type="entry name" value="REGULATOR OF CHROMOSOME CONDENSATION"/>
    <property type="match status" value="1"/>
</dbReference>
<proteinExistence type="predicted"/>
<dbReference type="GO" id="GO:0005737">
    <property type="term" value="C:cytoplasm"/>
    <property type="evidence" value="ECO:0000318"/>
    <property type="project" value="GO_Central"/>
</dbReference>
<evidence type="ECO:0000256" key="2">
    <source>
        <dbReference type="ARBA" id="ARBA00022737"/>
    </source>
</evidence>
<dbReference type="STRING" id="81824.A9V7W1"/>
<dbReference type="Proteomes" id="UP000001357">
    <property type="component" value="Unassembled WGS sequence"/>
</dbReference>
<dbReference type="GO" id="GO:1901673">
    <property type="term" value="P:regulation of mitotic spindle assembly"/>
    <property type="evidence" value="ECO:0000318"/>
    <property type="project" value="GO_Central"/>
</dbReference>